<dbReference type="EMBL" id="BONH01000047">
    <property type="protein sequence ID" value="GIG02069.1"/>
    <property type="molecule type" value="Genomic_DNA"/>
</dbReference>
<protein>
    <submittedName>
        <fullName evidence="1">Uncharacterized protein</fullName>
    </submittedName>
</protein>
<name>A0A8J3KNX2_9ACTN</name>
<sequence>MAASFMSVEDNMLKPTWYLTDGDWFAQLPDAPRLDEDGQAAIEQVADLFGYDFYLGRAKTVAAVHVMLLAAEHLGANLTYTGNSHDLADLIRLLNGLNLVQAHLTQIVQSIAERAAARGFDELSEVPAAALRALTDSLSTAGANGEVCAGHLKEAHFTLRGLTLYPSRKARDPAADARLSQTWEQT</sequence>
<evidence type="ECO:0000313" key="2">
    <source>
        <dbReference type="Proteomes" id="UP000659904"/>
    </source>
</evidence>
<accession>A0A8J3KNX2</accession>
<comment type="caution">
    <text evidence="1">The sequence shown here is derived from an EMBL/GenBank/DDBJ whole genome shotgun (WGS) entry which is preliminary data.</text>
</comment>
<proteinExistence type="predicted"/>
<dbReference type="Proteomes" id="UP000659904">
    <property type="component" value="Unassembled WGS sequence"/>
</dbReference>
<reference evidence="1 2" key="1">
    <citation type="submission" date="2021-01" db="EMBL/GenBank/DDBJ databases">
        <title>Whole genome shotgun sequence of Catellatospora citrea NBRC 14495.</title>
        <authorList>
            <person name="Komaki H."/>
            <person name="Tamura T."/>
        </authorList>
    </citation>
    <scope>NUCLEOTIDE SEQUENCE [LARGE SCALE GENOMIC DNA]</scope>
    <source>
        <strain evidence="1 2">NBRC 14495</strain>
    </source>
</reference>
<dbReference type="AlphaFoldDB" id="A0A8J3KNX2"/>
<keyword evidence="2" id="KW-1185">Reference proteome</keyword>
<organism evidence="1 2">
    <name type="scientific">Catellatospora citrea</name>
    <dbReference type="NCBI Taxonomy" id="53366"/>
    <lineage>
        <taxon>Bacteria</taxon>
        <taxon>Bacillati</taxon>
        <taxon>Actinomycetota</taxon>
        <taxon>Actinomycetes</taxon>
        <taxon>Micromonosporales</taxon>
        <taxon>Micromonosporaceae</taxon>
        <taxon>Catellatospora</taxon>
    </lineage>
</organism>
<gene>
    <name evidence="1" type="ORF">Cci01nite_71620</name>
</gene>
<evidence type="ECO:0000313" key="1">
    <source>
        <dbReference type="EMBL" id="GIG02069.1"/>
    </source>
</evidence>